<dbReference type="GO" id="GO:0004497">
    <property type="term" value="F:monooxygenase activity"/>
    <property type="evidence" value="ECO:0007669"/>
    <property type="project" value="UniProtKB-KW"/>
</dbReference>
<keyword evidence="2" id="KW-0560">Oxidoreductase</keyword>
<reference evidence="2 3" key="1">
    <citation type="submission" date="2018-08" db="EMBL/GenBank/DDBJ databases">
        <title>Meiothermus terrae DSM 26712 genome sequencing project.</title>
        <authorList>
            <person name="Da Costa M.S."/>
            <person name="Albuquerque L."/>
            <person name="Raposo P."/>
            <person name="Froufe H.J.C."/>
            <person name="Barroso C.S."/>
            <person name="Egas C."/>
        </authorList>
    </citation>
    <scope>NUCLEOTIDE SEQUENCE [LARGE SCALE GENOMIC DNA]</scope>
    <source>
        <strain evidence="2 3">DSM 26712</strain>
    </source>
</reference>
<dbReference type="PROSITE" id="PS51725">
    <property type="entry name" value="ABM"/>
    <property type="match status" value="1"/>
</dbReference>
<dbReference type="SUPFAM" id="SSF54909">
    <property type="entry name" value="Dimeric alpha+beta barrel"/>
    <property type="match status" value="1"/>
</dbReference>
<dbReference type="Proteomes" id="UP000265715">
    <property type="component" value="Unassembled WGS sequence"/>
</dbReference>
<evidence type="ECO:0000313" key="2">
    <source>
        <dbReference type="EMBL" id="RIH87621.1"/>
    </source>
</evidence>
<dbReference type="Gene3D" id="3.30.70.100">
    <property type="match status" value="1"/>
</dbReference>
<keyword evidence="3" id="KW-1185">Reference proteome</keyword>
<sequence>MYARIITSQTQPGKTDEATRIWNESVVPILRQQKGFVGAYMVGDRASGKGVVMTLWESEDDARAIDTSGVYQRSIALFAQVLAGPPTREQYEVLVKV</sequence>
<dbReference type="EMBL" id="QXDL01000033">
    <property type="protein sequence ID" value="RIH87621.1"/>
    <property type="molecule type" value="Genomic_DNA"/>
</dbReference>
<dbReference type="Pfam" id="PF03992">
    <property type="entry name" value="ABM"/>
    <property type="match status" value="1"/>
</dbReference>
<keyword evidence="2" id="KW-0503">Monooxygenase</keyword>
<dbReference type="AlphaFoldDB" id="A0A399EZ83"/>
<comment type="caution">
    <text evidence="2">The sequence shown here is derived from an EMBL/GenBank/DDBJ whole genome shotgun (WGS) entry which is preliminary data.</text>
</comment>
<dbReference type="OrthoDB" id="962154at2"/>
<name>A0A399EZ83_9DEIN</name>
<evidence type="ECO:0000313" key="3">
    <source>
        <dbReference type="Proteomes" id="UP000265715"/>
    </source>
</evidence>
<feature type="domain" description="ABM" evidence="1">
    <location>
        <begin position="2"/>
        <end position="90"/>
    </location>
</feature>
<proteinExistence type="predicted"/>
<accession>A0A399EZ83</accession>
<evidence type="ECO:0000259" key="1">
    <source>
        <dbReference type="PROSITE" id="PS51725"/>
    </source>
</evidence>
<organism evidence="2 3">
    <name type="scientific">Calidithermus terrae</name>
    <dbReference type="NCBI Taxonomy" id="1408545"/>
    <lineage>
        <taxon>Bacteria</taxon>
        <taxon>Thermotogati</taxon>
        <taxon>Deinococcota</taxon>
        <taxon>Deinococci</taxon>
        <taxon>Thermales</taxon>
        <taxon>Thermaceae</taxon>
        <taxon>Calidithermus</taxon>
    </lineage>
</organism>
<dbReference type="RefSeq" id="WP_119314318.1">
    <property type="nucleotide sequence ID" value="NZ_QXDL01000033.1"/>
</dbReference>
<gene>
    <name evidence="2" type="ORF">Mterra_01147</name>
</gene>
<protein>
    <submittedName>
        <fullName evidence="2">Antibiotic biosynthesis monooxygenase</fullName>
    </submittedName>
</protein>
<dbReference type="InterPro" id="IPR011008">
    <property type="entry name" value="Dimeric_a/b-barrel"/>
</dbReference>
<dbReference type="InterPro" id="IPR007138">
    <property type="entry name" value="ABM_dom"/>
</dbReference>